<evidence type="ECO:0000259" key="2">
    <source>
        <dbReference type="PROSITE" id="PS50878"/>
    </source>
</evidence>
<dbReference type="GO" id="GO:0005739">
    <property type="term" value="C:mitochondrion"/>
    <property type="evidence" value="ECO:0007669"/>
    <property type="project" value="UniProtKB-ARBA"/>
</dbReference>
<dbReference type="InterPro" id="IPR024937">
    <property type="entry name" value="Domain_X"/>
</dbReference>
<feature type="region of interest" description="Disordered" evidence="1">
    <location>
        <begin position="687"/>
        <end position="714"/>
    </location>
</feature>
<dbReference type="AlphaFoldDB" id="A0A5P9NVY2"/>
<dbReference type="CDD" id="cd01651">
    <property type="entry name" value="RT_G2_intron"/>
    <property type="match status" value="1"/>
</dbReference>
<dbReference type="PANTHER" id="PTHR34047:SF2">
    <property type="entry name" value="NUCLEAR INTRON MATURASE 1, MITOCHONDRIAL"/>
    <property type="match status" value="1"/>
</dbReference>
<dbReference type="InterPro" id="IPR043502">
    <property type="entry name" value="DNA/RNA_pol_sf"/>
</dbReference>
<dbReference type="EMBL" id="MN613583">
    <property type="protein sequence ID" value="QFU80120.1"/>
    <property type="molecule type" value="Genomic_DNA"/>
</dbReference>
<dbReference type="GeneID" id="42369821"/>
<dbReference type="InterPro" id="IPR000477">
    <property type="entry name" value="RT_dom"/>
</dbReference>
<dbReference type="Pfam" id="PF01348">
    <property type="entry name" value="Intron_maturas2"/>
    <property type="match status" value="1"/>
</dbReference>
<dbReference type="RefSeq" id="YP_009710015.1">
    <property type="nucleotide sequence ID" value="NC_045180.1"/>
</dbReference>
<feature type="domain" description="Reverse transcriptase" evidence="2">
    <location>
        <begin position="202"/>
        <end position="509"/>
    </location>
</feature>
<evidence type="ECO:0000313" key="3">
    <source>
        <dbReference type="EMBL" id="QFU80120.1"/>
    </source>
</evidence>
<reference evidence="3" key="1">
    <citation type="submission" date="2019-10" db="EMBL/GenBank/DDBJ databases">
        <title>Complete mitogenome of the streptophyte green alga Coleochaete scutata (Coleochaetophyceae).</title>
        <authorList>
            <person name="Turmel M."/>
            <person name="Otis C."/>
            <person name="Lemieux C."/>
        </authorList>
    </citation>
    <scope>NUCLEOTIDE SEQUENCE</scope>
</reference>
<name>A0A5P9NVY2_COLSC</name>
<dbReference type="InterPro" id="IPR051083">
    <property type="entry name" value="GrpII_Intron_Splice-Mob/Def"/>
</dbReference>
<feature type="region of interest" description="Disordered" evidence="1">
    <location>
        <begin position="54"/>
        <end position="73"/>
    </location>
</feature>
<geneLocation type="mitochondrion" evidence="3"/>
<proteinExistence type="predicted"/>
<dbReference type="PANTHER" id="PTHR34047">
    <property type="entry name" value="NUCLEAR INTRON MATURASE 1, MITOCHONDRIAL-RELATED"/>
    <property type="match status" value="1"/>
</dbReference>
<dbReference type="PROSITE" id="PS50878">
    <property type="entry name" value="RT_POL"/>
    <property type="match status" value="1"/>
</dbReference>
<dbReference type="SUPFAM" id="SSF56672">
    <property type="entry name" value="DNA/RNA polymerases"/>
    <property type="match status" value="1"/>
</dbReference>
<organism evidence="3">
    <name type="scientific">Coleochaete scutata</name>
    <dbReference type="NCBI Taxonomy" id="3125"/>
    <lineage>
        <taxon>Eukaryota</taxon>
        <taxon>Viridiplantae</taxon>
        <taxon>Streptophyta</taxon>
        <taxon>Coleochaetophyceae</taxon>
        <taxon>Coleochaetales</taxon>
        <taxon>Coleochaetaceae</taxon>
        <taxon>Coleochaete</taxon>
    </lineage>
</organism>
<sequence>MRADKRIRAPTVSILCIPSYHYEPYSDVSVRAGEPISIKKKHRKSNCNHMREVEQQRGLSSTTFGRTGEPEELGFSLRSRGSLVSAYPQMDLATGKRFYNKAAEKGSNTANQQRGAAHSKKLESEEAGLDEHARKTLLRLQTIWRLSSRDDTNKVEGLWRLLGDINLWIAAYKKLAPNPGSMTKGGAGGTIDGTSLKTLRALRDSILEGTFRWGITRRTFIPKFAPRCFATPLAPKGGLRPLGIPEFQDRLTQEVLRTLIETVFEPRFTELSHGFRPGRSQHTCLRQIRRDFRGVNWYIEGDISKCFDKIDHDKLIEALGKAIDGKQFLAFIKQGLKNKVLLPEGKIETNLVGTPQGGICSPILSNIMLHELDKFIIRLQKIINRGARRKQNPVYSKIHDKRRKFLRLGLRKEAHLALKQAPYFLERNKCFARKVSYSAYDDPTFRRVVYTRFADDFIIGISGPKKLAIRVRELVAKFLRIRLKLQLNIDKTLISRAKTSKIGFLGYLINLAPQHGYINKRRYKGPHSLMRKVKVVRAGNLRLLVDTRKIICRLADKGFCSKNGDPKPNFQYLQDPQSFTNSRMASLINGLNQYYKLADNRRSAISYISFVIRHSIAKMYAAKFKLKTRAQVFARAGKDLSKPLEAKKGANQSVGATDKQLKEWAEKAGGKLEGSIPAIPYSKYKDIPKPDTKPLQKDWTPKDREDGTMPDPLRKLNWRSLRGRTALTGVCARCGANDNVEMHHVRKLKDLVTS</sequence>
<keyword evidence="3" id="KW-0496">Mitochondrion</keyword>
<feature type="region of interest" description="Disordered" evidence="1">
    <location>
        <begin position="104"/>
        <end position="128"/>
    </location>
</feature>
<gene>
    <name evidence="3" type="primary">orf754</name>
</gene>
<evidence type="ECO:0000256" key="1">
    <source>
        <dbReference type="SAM" id="MobiDB-lite"/>
    </source>
</evidence>
<protein>
    <recommendedName>
        <fullName evidence="2">Reverse transcriptase domain-containing protein</fullName>
    </recommendedName>
</protein>
<feature type="compositionally biased region" description="Basic and acidic residues" evidence="1">
    <location>
        <begin position="687"/>
        <end position="707"/>
    </location>
</feature>
<accession>A0A5P9NVY2</accession>
<dbReference type="Pfam" id="PF00078">
    <property type="entry name" value="RVT_1"/>
    <property type="match status" value="1"/>
</dbReference>
<dbReference type="GO" id="GO:0006397">
    <property type="term" value="P:mRNA processing"/>
    <property type="evidence" value="ECO:0007669"/>
    <property type="project" value="InterPro"/>
</dbReference>